<evidence type="ECO:0000256" key="7">
    <source>
        <dbReference type="HAMAP-Rule" id="MF_02065"/>
    </source>
</evidence>
<comment type="similarity">
    <text evidence="7">Belongs to the transglycosylase MltG family.</text>
</comment>
<dbReference type="AlphaFoldDB" id="A0A2H0W6T9"/>
<organism evidence="8 9">
    <name type="scientific">Candidatus Berkelbacteria bacterium CG10_big_fil_rev_8_21_14_0_10_43_13</name>
    <dbReference type="NCBI Taxonomy" id="1974514"/>
    <lineage>
        <taxon>Bacteria</taxon>
        <taxon>Candidatus Berkelbacteria</taxon>
    </lineage>
</organism>
<evidence type="ECO:0000256" key="3">
    <source>
        <dbReference type="ARBA" id="ARBA00022989"/>
    </source>
</evidence>
<sequence>MKYNWKTILLILSLAVFVGLGVAYFSYLRTINAPNERITENTLIKIEADESTSNIANALYELNLIQNKKLFLFYERSRLSAIKPGYYEITARMSLVDVANLINSGETKIVKARIPEGYRTEQIAAKLSSLGIVSYTDFMTAAAGKEGALFPDTYFLDPIMTGEAIVAKMEDDYSTRIEGMTVSTKDLTLASIVEKEAADSDADRGIIAGIYQNRIDLGMKLQSDPTVSYGRDSNNIASMTVKEILDYSFWKAAKTVEFTSVKSAYNTYQNAGLPPAPICNPGLASIKATLNPTASNYYYFLYGKDGILHAASTLDGHKNNVAKYL</sequence>
<dbReference type="Proteomes" id="UP000231382">
    <property type="component" value="Unassembled WGS sequence"/>
</dbReference>
<evidence type="ECO:0000256" key="5">
    <source>
        <dbReference type="ARBA" id="ARBA00023239"/>
    </source>
</evidence>
<evidence type="ECO:0000256" key="4">
    <source>
        <dbReference type="ARBA" id="ARBA00023136"/>
    </source>
</evidence>
<dbReference type="GO" id="GO:0071555">
    <property type="term" value="P:cell wall organization"/>
    <property type="evidence" value="ECO:0007669"/>
    <property type="project" value="UniProtKB-KW"/>
</dbReference>
<dbReference type="InterPro" id="IPR003770">
    <property type="entry name" value="MLTG-like"/>
</dbReference>
<comment type="catalytic activity">
    <reaction evidence="7">
        <text>a peptidoglycan chain = a peptidoglycan chain with N-acetyl-1,6-anhydromuramyl-[peptide] at the reducing end + a peptidoglycan chain with N-acetylglucosamine at the non-reducing end.</text>
        <dbReference type="EC" id="4.2.2.29"/>
    </reaction>
</comment>
<accession>A0A2H0W6T9</accession>
<dbReference type="EMBL" id="PEZW01000011">
    <property type="protein sequence ID" value="PIS07792.1"/>
    <property type="molecule type" value="Genomic_DNA"/>
</dbReference>
<reference evidence="9" key="1">
    <citation type="submission" date="2017-09" db="EMBL/GenBank/DDBJ databases">
        <title>Depth-based differentiation of microbial function through sediment-hosted aquifers and enrichment of novel symbionts in the deep terrestrial subsurface.</title>
        <authorList>
            <person name="Probst A.J."/>
            <person name="Ladd B."/>
            <person name="Jarett J.K."/>
            <person name="Geller-Mcgrath D.E."/>
            <person name="Sieber C.M.K."/>
            <person name="Emerson J.B."/>
            <person name="Anantharaman K."/>
            <person name="Thomas B.C."/>
            <person name="Malmstrom R."/>
            <person name="Stieglmeier M."/>
            <person name="Klingl A."/>
            <person name="Woyke T."/>
            <person name="Ryan C.M."/>
            <person name="Banfield J.F."/>
        </authorList>
    </citation>
    <scope>NUCLEOTIDE SEQUENCE [LARGE SCALE GENOMIC DNA]</scope>
</reference>
<dbReference type="GO" id="GO:0005886">
    <property type="term" value="C:plasma membrane"/>
    <property type="evidence" value="ECO:0007669"/>
    <property type="project" value="UniProtKB-UniRule"/>
</dbReference>
<evidence type="ECO:0000313" key="9">
    <source>
        <dbReference type="Proteomes" id="UP000231382"/>
    </source>
</evidence>
<dbReference type="Gene3D" id="3.30.1490.480">
    <property type="entry name" value="Endolytic murein transglycosylase"/>
    <property type="match status" value="2"/>
</dbReference>
<keyword evidence="5 7" id="KW-0456">Lyase</keyword>
<dbReference type="HAMAP" id="MF_02065">
    <property type="entry name" value="MltG"/>
    <property type="match status" value="1"/>
</dbReference>
<dbReference type="Pfam" id="PF02618">
    <property type="entry name" value="YceG"/>
    <property type="match status" value="1"/>
</dbReference>
<evidence type="ECO:0000256" key="1">
    <source>
        <dbReference type="ARBA" id="ARBA00022475"/>
    </source>
</evidence>
<keyword evidence="1 7" id="KW-1003">Cell membrane</keyword>
<dbReference type="PANTHER" id="PTHR30518">
    <property type="entry name" value="ENDOLYTIC MUREIN TRANSGLYCOSYLASE"/>
    <property type="match status" value="1"/>
</dbReference>
<dbReference type="GO" id="GO:0008932">
    <property type="term" value="F:lytic endotransglycosylase activity"/>
    <property type="evidence" value="ECO:0007669"/>
    <property type="project" value="UniProtKB-UniRule"/>
</dbReference>
<comment type="caution">
    <text evidence="8">The sequence shown here is derived from an EMBL/GenBank/DDBJ whole genome shotgun (WGS) entry which is preliminary data.</text>
</comment>
<gene>
    <name evidence="7" type="primary">mltG</name>
    <name evidence="8" type="ORF">COT78_01675</name>
</gene>
<dbReference type="EC" id="4.2.2.29" evidence="7"/>
<proteinExistence type="inferred from homology"/>
<evidence type="ECO:0000313" key="8">
    <source>
        <dbReference type="EMBL" id="PIS07792.1"/>
    </source>
</evidence>
<name>A0A2H0W6T9_9BACT</name>
<dbReference type="GO" id="GO:0009252">
    <property type="term" value="P:peptidoglycan biosynthetic process"/>
    <property type="evidence" value="ECO:0007669"/>
    <property type="project" value="UniProtKB-UniRule"/>
</dbReference>
<feature type="site" description="Important for catalytic activity" evidence="7">
    <location>
        <position position="196"/>
    </location>
</feature>
<evidence type="ECO:0000256" key="2">
    <source>
        <dbReference type="ARBA" id="ARBA00022692"/>
    </source>
</evidence>
<protein>
    <recommendedName>
        <fullName evidence="7">Endolytic murein transglycosylase</fullName>
        <ecNumber evidence="7">4.2.2.29</ecNumber>
    </recommendedName>
    <alternativeName>
        <fullName evidence="7">Peptidoglycan lytic transglycosylase</fullName>
    </alternativeName>
    <alternativeName>
        <fullName evidence="7">Peptidoglycan polymerization terminase</fullName>
    </alternativeName>
</protein>
<comment type="function">
    <text evidence="7">Functions as a peptidoglycan terminase that cleaves nascent peptidoglycan strands endolytically to terminate their elongation.</text>
</comment>
<keyword evidence="3 7" id="KW-1133">Transmembrane helix</keyword>
<dbReference type="NCBIfam" id="TIGR00247">
    <property type="entry name" value="endolytic transglycosylase MltG"/>
    <property type="match status" value="1"/>
</dbReference>
<dbReference type="PANTHER" id="PTHR30518:SF2">
    <property type="entry name" value="ENDOLYTIC MUREIN TRANSGLYCOSYLASE"/>
    <property type="match status" value="1"/>
</dbReference>
<keyword evidence="4 7" id="KW-0472">Membrane</keyword>
<evidence type="ECO:0000256" key="6">
    <source>
        <dbReference type="ARBA" id="ARBA00023316"/>
    </source>
</evidence>
<keyword evidence="2 7" id="KW-0812">Transmembrane</keyword>
<keyword evidence="6 7" id="KW-0961">Cell wall biogenesis/degradation</keyword>